<evidence type="ECO:0000313" key="2">
    <source>
        <dbReference type="EnsemblMetazoa" id="XP_050504498.1"/>
    </source>
</evidence>
<dbReference type="RefSeq" id="XP_050504498.1">
    <property type="nucleotide sequence ID" value="XM_050648541.1"/>
</dbReference>
<feature type="signal peptide" evidence="1">
    <location>
        <begin position="1"/>
        <end position="22"/>
    </location>
</feature>
<dbReference type="InterPro" id="IPR036179">
    <property type="entry name" value="Ig-like_dom_sf"/>
</dbReference>
<dbReference type="Gene3D" id="2.60.40.10">
    <property type="entry name" value="Immunoglobulins"/>
    <property type="match status" value="1"/>
</dbReference>
<reference evidence="2" key="1">
    <citation type="submission" date="2025-05" db="UniProtKB">
        <authorList>
            <consortium name="EnsemblMetazoa"/>
        </authorList>
    </citation>
    <scope>IDENTIFICATION</scope>
</reference>
<dbReference type="PANTHER" id="PTHR21261:SF2">
    <property type="entry name" value="GH04238P-RELATED"/>
    <property type="match status" value="1"/>
</dbReference>
<dbReference type="EnsemblMetazoa" id="XM_050648541.1">
    <property type="protein sequence ID" value="XP_050504498.1"/>
    <property type="gene ID" value="LOC114330367"/>
</dbReference>
<feature type="chain" id="PRO_5046729604" description="Ig-like domain-containing protein" evidence="1">
    <location>
        <begin position="23"/>
        <end position="268"/>
    </location>
</feature>
<protein>
    <recommendedName>
        <fullName evidence="4">Ig-like domain-containing protein</fullName>
    </recommendedName>
</protein>
<sequence>MFTRKSFIVLFLVCVGLDIAFCVQINYVNVPVAVKNDSNVSVIMDCNYSLRPDDTELVVKWYLNDDLVYQWIPPQLPQSFGKLKDRVDLEYAATDDPKSVYRAMKIFNPTDEIAGEYKCFVSTFTDEDFFIKTMRVFVPEKYLDVFKSGCDDDVVNFTCLASEVYPKPSLQLFKSFSDKYTRKNLPVLHWDVDRHTSGRFSTYITATVNRKSLIIGSLIHCELRIPDTGYVKIGSLLYYPEDSKDMGLRPDLPTSAVHGLCLLLWKIL</sequence>
<dbReference type="InterPro" id="IPR013783">
    <property type="entry name" value="Ig-like_fold"/>
</dbReference>
<keyword evidence="1" id="KW-0732">Signal</keyword>
<dbReference type="SUPFAM" id="SSF48726">
    <property type="entry name" value="Immunoglobulin"/>
    <property type="match status" value="1"/>
</dbReference>
<name>A0ABM5K2T2_DIAVI</name>
<keyword evidence="3" id="KW-1185">Reference proteome</keyword>
<evidence type="ECO:0008006" key="4">
    <source>
        <dbReference type="Google" id="ProtNLM"/>
    </source>
</evidence>
<evidence type="ECO:0000256" key="1">
    <source>
        <dbReference type="SAM" id="SignalP"/>
    </source>
</evidence>
<dbReference type="Proteomes" id="UP001652700">
    <property type="component" value="Unplaced"/>
</dbReference>
<dbReference type="PANTHER" id="PTHR21261">
    <property type="entry name" value="BEAT PROTEIN"/>
    <property type="match status" value="1"/>
</dbReference>
<evidence type="ECO:0000313" key="3">
    <source>
        <dbReference type="Proteomes" id="UP001652700"/>
    </source>
</evidence>
<dbReference type="GeneID" id="114330367"/>
<organism evidence="2 3">
    <name type="scientific">Diabrotica virgifera virgifera</name>
    <name type="common">western corn rootworm</name>
    <dbReference type="NCBI Taxonomy" id="50390"/>
    <lineage>
        <taxon>Eukaryota</taxon>
        <taxon>Metazoa</taxon>
        <taxon>Ecdysozoa</taxon>
        <taxon>Arthropoda</taxon>
        <taxon>Hexapoda</taxon>
        <taxon>Insecta</taxon>
        <taxon>Pterygota</taxon>
        <taxon>Neoptera</taxon>
        <taxon>Endopterygota</taxon>
        <taxon>Coleoptera</taxon>
        <taxon>Polyphaga</taxon>
        <taxon>Cucujiformia</taxon>
        <taxon>Chrysomeloidea</taxon>
        <taxon>Chrysomelidae</taxon>
        <taxon>Galerucinae</taxon>
        <taxon>Diabroticina</taxon>
        <taxon>Diabroticites</taxon>
        <taxon>Diabrotica</taxon>
    </lineage>
</organism>
<accession>A0ABM5K2T2</accession>
<proteinExistence type="predicted"/>